<dbReference type="InterPro" id="IPR009935">
    <property type="entry name" value="DUF1467"/>
</dbReference>
<keyword evidence="1" id="KW-1133">Transmembrane helix</keyword>
<reference evidence="2 3" key="1">
    <citation type="submission" date="2016-12" db="EMBL/GenBank/DDBJ databases">
        <authorList>
            <person name="Song W.-J."/>
            <person name="Kurnit D.M."/>
        </authorList>
    </citation>
    <scope>NUCLEOTIDE SEQUENCE [LARGE SCALE GENOMIC DNA]</scope>
    <source>
        <strain evidence="2 3">DSM 19599</strain>
    </source>
</reference>
<name>A0A1M7ZMQ5_9HYPH</name>
<organism evidence="2 3">
    <name type="scientific">Pseudoxanthobacter soli DSM 19599</name>
    <dbReference type="NCBI Taxonomy" id="1123029"/>
    <lineage>
        <taxon>Bacteria</taxon>
        <taxon>Pseudomonadati</taxon>
        <taxon>Pseudomonadota</taxon>
        <taxon>Alphaproteobacteria</taxon>
        <taxon>Hyphomicrobiales</taxon>
        <taxon>Segnochrobactraceae</taxon>
        <taxon>Pseudoxanthobacter</taxon>
    </lineage>
</organism>
<evidence type="ECO:0000313" key="3">
    <source>
        <dbReference type="Proteomes" id="UP000186406"/>
    </source>
</evidence>
<keyword evidence="1" id="KW-0472">Membrane</keyword>
<evidence type="ECO:0000256" key="1">
    <source>
        <dbReference type="SAM" id="Phobius"/>
    </source>
</evidence>
<dbReference type="STRING" id="1123029.SAMN02745172_02838"/>
<dbReference type="EMBL" id="FRXO01000005">
    <property type="protein sequence ID" value="SHO66183.1"/>
    <property type="molecule type" value="Genomic_DNA"/>
</dbReference>
<proteinExistence type="predicted"/>
<feature type="transmembrane region" description="Helical" evidence="1">
    <location>
        <begin position="53"/>
        <end position="75"/>
    </location>
</feature>
<protein>
    <submittedName>
        <fullName evidence="2">Predicted secreted protein</fullName>
    </submittedName>
</protein>
<sequence length="94" mass="10257">MAWTSVLAIYFVIWWTVLFAVLPWGMRTQEEEGSVVPGTVPSAPAHPRMLRTVLVTTLVAAIVFAGFLALINSGYKLDDFPFLKPHGAPVVGSE</sequence>
<accession>A0A1M7ZMQ5</accession>
<dbReference type="RefSeq" id="WP_073629731.1">
    <property type="nucleotide sequence ID" value="NZ_FRXO01000005.1"/>
</dbReference>
<dbReference type="OrthoDB" id="9804637at2"/>
<dbReference type="Pfam" id="PF07330">
    <property type="entry name" value="DUF1467"/>
    <property type="match status" value="1"/>
</dbReference>
<gene>
    <name evidence="2" type="ORF">SAMN02745172_02838</name>
</gene>
<keyword evidence="1" id="KW-0812">Transmembrane</keyword>
<keyword evidence="3" id="KW-1185">Reference proteome</keyword>
<evidence type="ECO:0000313" key="2">
    <source>
        <dbReference type="EMBL" id="SHO66183.1"/>
    </source>
</evidence>
<dbReference type="Proteomes" id="UP000186406">
    <property type="component" value="Unassembled WGS sequence"/>
</dbReference>
<feature type="transmembrane region" description="Helical" evidence="1">
    <location>
        <begin position="6"/>
        <end position="24"/>
    </location>
</feature>
<dbReference type="AlphaFoldDB" id="A0A1M7ZMQ5"/>